<proteinExistence type="predicted"/>
<dbReference type="Proteomes" id="UP000542776">
    <property type="component" value="Unassembled WGS sequence"/>
</dbReference>
<dbReference type="InterPro" id="IPR038607">
    <property type="entry name" value="PhoD-like_sf"/>
</dbReference>
<organism evidence="2 3">
    <name type="scientific">Aureimonas pseudogalii</name>
    <dbReference type="NCBI Taxonomy" id="1744844"/>
    <lineage>
        <taxon>Bacteria</taxon>
        <taxon>Pseudomonadati</taxon>
        <taxon>Pseudomonadota</taxon>
        <taxon>Alphaproteobacteria</taxon>
        <taxon>Hyphomicrobiales</taxon>
        <taxon>Aurantimonadaceae</taxon>
        <taxon>Aureimonas</taxon>
    </lineage>
</organism>
<dbReference type="PANTHER" id="PTHR46689">
    <property type="entry name" value="MEMBRANE PROTEIN, PUTATIVE-RELATED"/>
    <property type="match status" value="1"/>
</dbReference>
<feature type="domain" description="PhoD-like phosphatase" evidence="1">
    <location>
        <begin position="118"/>
        <end position="334"/>
    </location>
</feature>
<evidence type="ECO:0000259" key="1">
    <source>
        <dbReference type="Pfam" id="PF19050"/>
    </source>
</evidence>
<sequence length="482" mass="52715">MPLSSTDRPLEAGPILYARGADAHAARIGVVVVTRSGDPAPLIGAGDDMPAAMTHRAALFGHDVWGAELVLPASERAVYGVNGREYALRTDLTGDLAVAFVSCNGQEEGDEDRTHEDRDVMWRRLAAEHRERPFALLLQGGDQLYADEAVKAHPDAARWQGLPLEERPSVAWTAEMEEAVRGYFFRRYLQAFRQPAMRELSAGVPTLMIWDDHDIFDGWGSHPPALQESPVARGLFAAAREMFVLFQLGGSPDALPETCPDRTGASFTQGAGFPGFSVLLPDLRSERTPTRVMGDTGWAAFEAMLGAVPAGDRQIVVSSVPALGPRLSLIESLLDFYPGQQQYEDDLRDQWQSRAHRAEWVRFLSALEREAIETGAVTVVSGEIHLATRAEMRLRDGSVLHQLVASGITHPKPPRAMAVGLGLLSRLGHAPLRGRPVRLKALPGQKATYTAERNFLVLERSGTSWTARWNLEESGTTAPLPL</sequence>
<dbReference type="CDD" id="cd07389">
    <property type="entry name" value="MPP_PhoD"/>
    <property type="match status" value="1"/>
</dbReference>
<dbReference type="Gene3D" id="3.60.21.70">
    <property type="entry name" value="PhoD-like phosphatase"/>
    <property type="match status" value="1"/>
</dbReference>
<dbReference type="InterPro" id="IPR029052">
    <property type="entry name" value="Metallo-depent_PP-like"/>
</dbReference>
<dbReference type="GO" id="GO:0016020">
    <property type="term" value="C:membrane"/>
    <property type="evidence" value="ECO:0007669"/>
    <property type="project" value="TreeGrafter"/>
</dbReference>
<protein>
    <recommendedName>
        <fullName evidence="1">PhoD-like phosphatase domain-containing protein</fullName>
    </recommendedName>
</protein>
<evidence type="ECO:0000313" key="3">
    <source>
        <dbReference type="Proteomes" id="UP000542776"/>
    </source>
</evidence>
<dbReference type="InterPro" id="IPR043904">
    <property type="entry name" value="PhoD_2-like"/>
</dbReference>
<gene>
    <name evidence="2" type="ORF">GGR04_000602</name>
</gene>
<accession>A0A7W6H289</accession>
<dbReference type="InterPro" id="IPR018946">
    <property type="entry name" value="PhoD-like_MPP"/>
</dbReference>
<dbReference type="Pfam" id="PF19050">
    <property type="entry name" value="PhoD_2"/>
    <property type="match status" value="1"/>
</dbReference>
<dbReference type="PANTHER" id="PTHR46689:SF1">
    <property type="entry name" value="PHOD-LIKE PHOSPHATASE DOMAIN-CONTAINING PROTEIN"/>
    <property type="match status" value="1"/>
</dbReference>
<dbReference type="SUPFAM" id="SSF56300">
    <property type="entry name" value="Metallo-dependent phosphatases"/>
    <property type="match status" value="1"/>
</dbReference>
<reference evidence="2 3" key="1">
    <citation type="submission" date="2020-08" db="EMBL/GenBank/DDBJ databases">
        <title>Genomic Encyclopedia of Type Strains, Phase IV (KMG-IV): sequencing the most valuable type-strain genomes for metagenomic binning, comparative biology and taxonomic classification.</title>
        <authorList>
            <person name="Goeker M."/>
        </authorList>
    </citation>
    <scope>NUCLEOTIDE SEQUENCE [LARGE SCALE GENOMIC DNA]</scope>
    <source>
        <strain evidence="2 3">DSM 102238</strain>
    </source>
</reference>
<dbReference type="AlphaFoldDB" id="A0A7W6H289"/>
<name>A0A7W6H289_9HYPH</name>
<comment type="caution">
    <text evidence="2">The sequence shown here is derived from an EMBL/GenBank/DDBJ whole genome shotgun (WGS) entry which is preliminary data.</text>
</comment>
<evidence type="ECO:0000313" key="2">
    <source>
        <dbReference type="EMBL" id="MBB3996781.1"/>
    </source>
</evidence>
<keyword evidence="3" id="KW-1185">Reference proteome</keyword>
<dbReference type="RefSeq" id="WP_183197686.1">
    <property type="nucleotide sequence ID" value="NZ_JACIEK010000001.1"/>
</dbReference>
<dbReference type="EMBL" id="JACIEK010000001">
    <property type="protein sequence ID" value="MBB3996781.1"/>
    <property type="molecule type" value="Genomic_DNA"/>
</dbReference>